<dbReference type="Proteomes" id="UP000681720">
    <property type="component" value="Unassembled WGS sequence"/>
</dbReference>
<protein>
    <submittedName>
        <fullName evidence="1">Uncharacterized protein</fullName>
    </submittedName>
</protein>
<sequence>TNVSSILILNELGERVKIDFQKLEELYGTRIKRIRRSKVDPLQPIHWKLTPMNIERILLEHDSNEYNWVQENFDKKMKGHYVNRILSKL</sequence>
<dbReference type="AlphaFoldDB" id="A0A8S3KG99"/>
<reference evidence="1" key="1">
    <citation type="submission" date="2021-02" db="EMBL/GenBank/DDBJ databases">
        <authorList>
            <person name="Nowell W R."/>
        </authorList>
    </citation>
    <scope>NUCLEOTIDE SEQUENCE</scope>
</reference>
<feature type="non-terminal residue" evidence="1">
    <location>
        <position position="1"/>
    </location>
</feature>
<feature type="non-terminal residue" evidence="1">
    <location>
        <position position="89"/>
    </location>
</feature>
<dbReference type="EMBL" id="CAJOBJ010385530">
    <property type="protein sequence ID" value="CAF5228872.1"/>
    <property type="molecule type" value="Genomic_DNA"/>
</dbReference>
<proteinExistence type="predicted"/>
<comment type="caution">
    <text evidence="1">The sequence shown here is derived from an EMBL/GenBank/DDBJ whole genome shotgun (WGS) entry which is preliminary data.</text>
</comment>
<evidence type="ECO:0000313" key="1">
    <source>
        <dbReference type="EMBL" id="CAF5228872.1"/>
    </source>
</evidence>
<organism evidence="1 2">
    <name type="scientific">Rotaria magnacalcarata</name>
    <dbReference type="NCBI Taxonomy" id="392030"/>
    <lineage>
        <taxon>Eukaryota</taxon>
        <taxon>Metazoa</taxon>
        <taxon>Spiralia</taxon>
        <taxon>Gnathifera</taxon>
        <taxon>Rotifera</taxon>
        <taxon>Eurotatoria</taxon>
        <taxon>Bdelloidea</taxon>
        <taxon>Philodinida</taxon>
        <taxon>Philodinidae</taxon>
        <taxon>Rotaria</taxon>
    </lineage>
</organism>
<name>A0A8S3KG99_9BILA</name>
<accession>A0A8S3KG99</accession>
<evidence type="ECO:0000313" key="2">
    <source>
        <dbReference type="Proteomes" id="UP000681720"/>
    </source>
</evidence>
<gene>
    <name evidence="1" type="ORF">GIL414_LOCUS88384</name>
</gene>